<evidence type="ECO:0000256" key="1">
    <source>
        <dbReference type="ARBA" id="ARBA00004236"/>
    </source>
</evidence>
<comment type="caution">
    <text evidence="6">The sequence shown here is derived from an EMBL/GenBank/DDBJ whole genome shotgun (WGS) entry which is preliminary data.</text>
</comment>
<evidence type="ECO:0000313" key="7">
    <source>
        <dbReference type="Proteomes" id="UP000484255"/>
    </source>
</evidence>
<protein>
    <submittedName>
        <fullName evidence="6">Glycine betaine ABC transporter substrate-binding protein</fullName>
    </submittedName>
</protein>
<sequence length="280" mass="30261">MVTTAFGAGLGAAHAAEPLKIAYTNWADVLATVHVAKYVLETKMAQPVKLVNADIGIQYQSVARGDVEAMLGGWLPVTHGAYVDKHKANMEDLGVIYAGGKNGWAVPAYIPESELSTIADLAKPEVRAKLGGTIQGIEPGGGLMRASEAAIQAYGLNTAGYKLQSSSEAGMLAAVSRAYQSKQWVVATTWSPHWMFQKWELRYLKDPKGSLGGEEQVHGFGSKQLAGKFPKAHAFLKSFKMDLRDIELIQNEGQASNNYEAAARKFVEANPDKVKAWLPK</sequence>
<dbReference type="GO" id="GO:0043190">
    <property type="term" value="C:ATP-binding cassette (ABC) transporter complex"/>
    <property type="evidence" value="ECO:0007669"/>
    <property type="project" value="InterPro"/>
</dbReference>
<dbReference type="EMBL" id="JAAGOH010000012">
    <property type="protein sequence ID" value="NDY91790.1"/>
    <property type="molecule type" value="Genomic_DNA"/>
</dbReference>
<dbReference type="InterPro" id="IPR007210">
    <property type="entry name" value="ABC_Gly_betaine_transp_sub-bd"/>
</dbReference>
<evidence type="ECO:0000256" key="4">
    <source>
        <dbReference type="ARBA" id="ARBA00023136"/>
    </source>
</evidence>
<dbReference type="GO" id="GO:0005275">
    <property type="term" value="F:amine transmembrane transporter activity"/>
    <property type="evidence" value="ECO:0007669"/>
    <property type="project" value="TreeGrafter"/>
</dbReference>
<dbReference type="Proteomes" id="UP000484255">
    <property type="component" value="Unassembled WGS sequence"/>
</dbReference>
<evidence type="ECO:0000256" key="2">
    <source>
        <dbReference type="ARBA" id="ARBA00022448"/>
    </source>
</evidence>
<gene>
    <name evidence="6" type="ORF">G3A44_11395</name>
</gene>
<dbReference type="CDD" id="cd13639">
    <property type="entry name" value="PBP2_OpuAC_like"/>
    <property type="match status" value="1"/>
</dbReference>
<evidence type="ECO:0000256" key="3">
    <source>
        <dbReference type="ARBA" id="ARBA00022475"/>
    </source>
</evidence>
<dbReference type="Pfam" id="PF04069">
    <property type="entry name" value="OpuAC"/>
    <property type="match status" value="1"/>
</dbReference>
<evidence type="ECO:0000313" key="6">
    <source>
        <dbReference type="EMBL" id="NDY91790.1"/>
    </source>
</evidence>
<accession>A0A7C9PIA5</accession>
<dbReference type="SUPFAM" id="SSF53850">
    <property type="entry name" value="Periplasmic binding protein-like II"/>
    <property type="match status" value="1"/>
</dbReference>
<keyword evidence="2" id="KW-0813">Transport</keyword>
<feature type="domain" description="ABC-type glycine betaine transport system substrate-binding" evidence="5">
    <location>
        <begin position="18"/>
        <end position="268"/>
    </location>
</feature>
<keyword evidence="4" id="KW-0472">Membrane</keyword>
<keyword evidence="3" id="KW-1003">Cell membrane</keyword>
<name>A0A7C9PIA5_9BURK</name>
<organism evidence="6 7">
    <name type="scientific">Ideonella livida</name>
    <dbReference type="NCBI Taxonomy" id="2707176"/>
    <lineage>
        <taxon>Bacteria</taxon>
        <taxon>Pseudomonadati</taxon>
        <taxon>Pseudomonadota</taxon>
        <taxon>Betaproteobacteria</taxon>
        <taxon>Burkholderiales</taxon>
        <taxon>Sphaerotilaceae</taxon>
        <taxon>Ideonella</taxon>
    </lineage>
</organism>
<comment type="subcellular location">
    <subcellularLocation>
        <location evidence="1">Cell membrane</location>
    </subcellularLocation>
</comment>
<dbReference type="GO" id="GO:0015871">
    <property type="term" value="P:choline transport"/>
    <property type="evidence" value="ECO:0007669"/>
    <property type="project" value="TreeGrafter"/>
</dbReference>
<dbReference type="PANTHER" id="PTHR47737">
    <property type="entry name" value="GLYCINE BETAINE/PROLINE BETAINE TRANSPORT SYSTEM PERMEASE PROTEIN PROW"/>
    <property type="match status" value="1"/>
</dbReference>
<proteinExistence type="predicted"/>
<dbReference type="Gene3D" id="3.40.190.100">
    <property type="entry name" value="Glycine betaine-binding periplasmic protein, domain 2"/>
    <property type="match status" value="1"/>
</dbReference>
<evidence type="ECO:0000259" key="5">
    <source>
        <dbReference type="Pfam" id="PF04069"/>
    </source>
</evidence>
<dbReference type="GO" id="GO:0031460">
    <property type="term" value="P:glycine betaine transport"/>
    <property type="evidence" value="ECO:0007669"/>
    <property type="project" value="TreeGrafter"/>
</dbReference>
<dbReference type="Gene3D" id="3.40.190.10">
    <property type="entry name" value="Periplasmic binding protein-like II"/>
    <property type="match status" value="1"/>
</dbReference>
<dbReference type="AlphaFoldDB" id="A0A7C9PIA5"/>
<dbReference type="PANTHER" id="PTHR47737:SF1">
    <property type="entry name" value="GLYCINE BETAINE_PROLINE BETAINE TRANSPORT SYSTEM PERMEASE PROTEIN PROW"/>
    <property type="match status" value="1"/>
</dbReference>
<dbReference type="GO" id="GO:0015226">
    <property type="term" value="F:carnitine transmembrane transporter activity"/>
    <property type="evidence" value="ECO:0007669"/>
    <property type="project" value="TreeGrafter"/>
</dbReference>
<reference evidence="6 7" key="1">
    <citation type="submission" date="2020-02" db="EMBL/GenBank/DDBJ databases">
        <title>Ideonella bacterium strain TBM-1.</title>
        <authorList>
            <person name="Chen W.-M."/>
        </authorList>
    </citation>
    <scope>NUCLEOTIDE SEQUENCE [LARGE SCALE GENOMIC DNA]</scope>
    <source>
        <strain evidence="6 7">TBM-1</strain>
    </source>
</reference>
<keyword evidence="7" id="KW-1185">Reference proteome</keyword>